<dbReference type="eggNOG" id="COG3706">
    <property type="taxonomic scope" value="Bacteria"/>
</dbReference>
<dbReference type="PANTHER" id="PTHR45138:SF9">
    <property type="entry name" value="DIGUANYLATE CYCLASE DGCM-RELATED"/>
    <property type="match status" value="1"/>
</dbReference>
<dbReference type="STRING" id="158189.SpiBuddy_2549"/>
<keyword evidence="6" id="KW-1185">Reference proteome</keyword>
<dbReference type="EMBL" id="CP002541">
    <property type="protein sequence ID" value="ADY14360.1"/>
    <property type="molecule type" value="Genomic_DNA"/>
</dbReference>
<evidence type="ECO:0000313" key="6">
    <source>
        <dbReference type="Proteomes" id="UP000008466"/>
    </source>
</evidence>
<feature type="transmembrane region" description="Helical" evidence="3">
    <location>
        <begin position="200"/>
        <end position="223"/>
    </location>
</feature>
<dbReference type="SMART" id="SM00267">
    <property type="entry name" value="GGDEF"/>
    <property type="match status" value="1"/>
</dbReference>
<dbReference type="Pfam" id="PF00990">
    <property type="entry name" value="GGDEF"/>
    <property type="match status" value="1"/>
</dbReference>
<dbReference type="KEGG" id="sbu:SpiBuddy_2549"/>
<dbReference type="NCBIfam" id="TIGR00254">
    <property type="entry name" value="GGDEF"/>
    <property type="match status" value="1"/>
</dbReference>
<dbReference type="PANTHER" id="PTHR45138">
    <property type="entry name" value="REGULATORY COMPONENTS OF SENSORY TRANSDUCTION SYSTEM"/>
    <property type="match status" value="1"/>
</dbReference>
<dbReference type="InterPro" id="IPR000160">
    <property type="entry name" value="GGDEF_dom"/>
</dbReference>
<dbReference type="Proteomes" id="UP000008466">
    <property type="component" value="Chromosome"/>
</dbReference>
<dbReference type="GO" id="GO:1902201">
    <property type="term" value="P:negative regulation of bacterial-type flagellum-dependent cell motility"/>
    <property type="evidence" value="ECO:0007669"/>
    <property type="project" value="TreeGrafter"/>
</dbReference>
<proteinExistence type="predicted"/>
<reference evidence="6" key="1">
    <citation type="submission" date="2011-02" db="EMBL/GenBank/DDBJ databases">
        <title>Complete sequence of Spirochaeta sp. Buddy.</title>
        <authorList>
            <person name="Lucas S."/>
            <person name="Copeland A."/>
            <person name="Lapidus A."/>
            <person name="Cheng J.-F."/>
            <person name="Goodwin L."/>
            <person name="Pitluck S."/>
            <person name="Zeytun A."/>
            <person name="Detter J.C."/>
            <person name="Han C."/>
            <person name="Tapia R."/>
            <person name="Land M."/>
            <person name="Hauser L."/>
            <person name="Kyrpides N."/>
            <person name="Ivanova N."/>
            <person name="Mikhailova N."/>
            <person name="Pagani I."/>
            <person name="Ritalahti K.M."/>
            <person name="Loeffler F.E."/>
            <person name="Woyke T."/>
        </authorList>
    </citation>
    <scope>NUCLEOTIDE SEQUENCE [LARGE SCALE GENOMIC DNA]</scope>
    <source>
        <strain evidence="6">ATCC BAA-1886 / DSM 22777 / Buddy</strain>
    </source>
</reference>
<gene>
    <name evidence="5" type="ordered locus">SpiBuddy_2549</name>
</gene>
<dbReference type="EC" id="2.7.7.65" evidence="1"/>
<evidence type="ECO:0000313" key="5">
    <source>
        <dbReference type="EMBL" id="ADY14360.1"/>
    </source>
</evidence>
<feature type="domain" description="GGDEF" evidence="4">
    <location>
        <begin position="261"/>
        <end position="389"/>
    </location>
</feature>
<dbReference type="HOGENOM" id="CLU_715530_0_0_12"/>
<keyword evidence="3" id="KW-0472">Membrane</keyword>
<dbReference type="RefSeq" id="WP_013608205.1">
    <property type="nucleotide sequence ID" value="NC_015152.1"/>
</dbReference>
<dbReference type="PROSITE" id="PS50887">
    <property type="entry name" value="GGDEF"/>
    <property type="match status" value="1"/>
</dbReference>
<dbReference type="InterPro" id="IPR043128">
    <property type="entry name" value="Rev_trsase/Diguanyl_cyclase"/>
</dbReference>
<dbReference type="SUPFAM" id="SSF55073">
    <property type="entry name" value="Nucleotide cyclase"/>
    <property type="match status" value="1"/>
</dbReference>
<keyword evidence="3" id="KW-0812">Transmembrane</keyword>
<dbReference type="InterPro" id="IPR029787">
    <property type="entry name" value="Nucleotide_cyclase"/>
</dbReference>
<dbReference type="Gene3D" id="3.30.70.270">
    <property type="match status" value="1"/>
</dbReference>
<keyword evidence="3" id="KW-1133">Transmembrane helix</keyword>
<dbReference type="GO" id="GO:0005886">
    <property type="term" value="C:plasma membrane"/>
    <property type="evidence" value="ECO:0007669"/>
    <property type="project" value="TreeGrafter"/>
</dbReference>
<evidence type="ECO:0000256" key="2">
    <source>
        <dbReference type="ARBA" id="ARBA00034247"/>
    </source>
</evidence>
<accession>F0RSG0</accession>
<dbReference type="eggNOG" id="COG3290">
    <property type="taxonomic scope" value="Bacteria"/>
</dbReference>
<sequence length="389" mass="43271">MKKALLTSLIEKRKLFLLLLLATSLCIFIPAQIIYRQTTGVLEDNARSRALSIATTIATFLEDDIEAYRNLSESSTLLDNSQEHADYLRFNRLLRTIKEESGADFVYAEALVDASTIRYVLDAELPDSENFSAFNSLDEMDDTESGAYAGRQIATSNLLVSEWGTLLSAFAPIIDGRDNSLAGLVGVDYSADTLLAQSRALLWLHIVTFSLLSLLLSFALFVIMEAIGIHAYTDELTGLGNRRALNRALARVEKEARKNQKTFVLLTLDVDAFKQINDEYGHPVGDKVLIRIADTLLQHSIWENGCFRSGGDEYAVLLPESNLEQAEPIRDMIQADVQAIFLPELKGQTLSVSIGLAQWHETESLEDLAKRSDASLYEMKKNQAARKKG</sequence>
<dbReference type="CDD" id="cd01949">
    <property type="entry name" value="GGDEF"/>
    <property type="match status" value="1"/>
</dbReference>
<dbReference type="InterPro" id="IPR050469">
    <property type="entry name" value="Diguanylate_Cyclase"/>
</dbReference>
<dbReference type="GO" id="GO:0052621">
    <property type="term" value="F:diguanylate cyclase activity"/>
    <property type="evidence" value="ECO:0007669"/>
    <property type="project" value="UniProtKB-EC"/>
</dbReference>
<evidence type="ECO:0000256" key="1">
    <source>
        <dbReference type="ARBA" id="ARBA00012528"/>
    </source>
</evidence>
<dbReference type="GO" id="GO:0043709">
    <property type="term" value="P:cell adhesion involved in single-species biofilm formation"/>
    <property type="evidence" value="ECO:0007669"/>
    <property type="project" value="TreeGrafter"/>
</dbReference>
<name>F0RSG0_SPHGB</name>
<evidence type="ECO:0000259" key="4">
    <source>
        <dbReference type="PROSITE" id="PS50887"/>
    </source>
</evidence>
<evidence type="ECO:0000256" key="3">
    <source>
        <dbReference type="SAM" id="Phobius"/>
    </source>
</evidence>
<protein>
    <recommendedName>
        <fullName evidence="1">diguanylate cyclase</fullName>
        <ecNumber evidence="1">2.7.7.65</ecNumber>
    </recommendedName>
</protein>
<dbReference type="OrthoDB" id="9779586at2"/>
<dbReference type="AlphaFoldDB" id="F0RSG0"/>
<comment type="catalytic activity">
    <reaction evidence="2">
        <text>2 GTP = 3',3'-c-di-GMP + 2 diphosphate</text>
        <dbReference type="Rhea" id="RHEA:24898"/>
        <dbReference type="ChEBI" id="CHEBI:33019"/>
        <dbReference type="ChEBI" id="CHEBI:37565"/>
        <dbReference type="ChEBI" id="CHEBI:58805"/>
        <dbReference type="EC" id="2.7.7.65"/>
    </reaction>
</comment>
<organism evidence="5 6">
    <name type="scientific">Sphaerochaeta globosa (strain ATCC BAA-1886 / DSM 22777 / Buddy)</name>
    <name type="common">Spirochaeta sp. (strain Buddy)</name>
    <dbReference type="NCBI Taxonomy" id="158189"/>
    <lineage>
        <taxon>Bacteria</taxon>
        <taxon>Pseudomonadati</taxon>
        <taxon>Spirochaetota</taxon>
        <taxon>Spirochaetia</taxon>
        <taxon>Spirochaetales</taxon>
        <taxon>Sphaerochaetaceae</taxon>
        <taxon>Sphaerochaeta</taxon>
    </lineage>
</organism>